<name>A0ABN1V6Q5_9ACTN</name>
<feature type="transmembrane region" description="Helical" evidence="2">
    <location>
        <begin position="119"/>
        <end position="141"/>
    </location>
</feature>
<evidence type="ECO:0000313" key="4">
    <source>
        <dbReference type="Proteomes" id="UP001501371"/>
    </source>
</evidence>
<reference evidence="3 4" key="1">
    <citation type="journal article" date="2019" name="Int. J. Syst. Evol. Microbiol.">
        <title>The Global Catalogue of Microorganisms (GCM) 10K type strain sequencing project: providing services to taxonomists for standard genome sequencing and annotation.</title>
        <authorList>
            <consortium name="The Broad Institute Genomics Platform"/>
            <consortium name="The Broad Institute Genome Sequencing Center for Infectious Disease"/>
            <person name="Wu L."/>
            <person name="Ma J."/>
        </authorList>
    </citation>
    <scope>NUCLEOTIDE SEQUENCE [LARGE SCALE GENOMIC DNA]</scope>
    <source>
        <strain evidence="3 4">JCM 12696</strain>
    </source>
</reference>
<gene>
    <name evidence="3" type="ORF">GCM10009654_59350</name>
</gene>
<dbReference type="EMBL" id="BAAAKV010000073">
    <property type="protein sequence ID" value="GAA1194359.1"/>
    <property type="molecule type" value="Genomic_DNA"/>
</dbReference>
<feature type="transmembrane region" description="Helical" evidence="2">
    <location>
        <begin position="28"/>
        <end position="50"/>
    </location>
</feature>
<feature type="region of interest" description="Disordered" evidence="1">
    <location>
        <begin position="1"/>
        <end position="23"/>
    </location>
</feature>
<evidence type="ECO:0000256" key="1">
    <source>
        <dbReference type="SAM" id="MobiDB-lite"/>
    </source>
</evidence>
<keyword evidence="2" id="KW-0812">Transmembrane</keyword>
<feature type="transmembrane region" description="Helical" evidence="2">
    <location>
        <begin position="96"/>
        <end position="113"/>
    </location>
</feature>
<dbReference type="Proteomes" id="UP001501371">
    <property type="component" value="Unassembled WGS sequence"/>
</dbReference>
<evidence type="ECO:0000313" key="3">
    <source>
        <dbReference type="EMBL" id="GAA1194359.1"/>
    </source>
</evidence>
<dbReference type="RefSeq" id="WP_344283312.1">
    <property type="nucleotide sequence ID" value="NZ_BAAAKV010000073.1"/>
</dbReference>
<protein>
    <recommendedName>
        <fullName evidence="5">Integral membrane protein</fullName>
    </recommendedName>
</protein>
<evidence type="ECO:0000256" key="2">
    <source>
        <dbReference type="SAM" id="Phobius"/>
    </source>
</evidence>
<proteinExistence type="predicted"/>
<feature type="transmembrane region" description="Helical" evidence="2">
    <location>
        <begin position="62"/>
        <end position="84"/>
    </location>
</feature>
<comment type="caution">
    <text evidence="3">The sequence shown here is derived from an EMBL/GenBank/DDBJ whole genome shotgun (WGS) entry which is preliminary data.</text>
</comment>
<sequence length="145" mass="14817">MTTHAAPPGSHRPSGVHLRRPRPPALDAGTLATLRTAGISLLLGVGYGAYAQFIARSGGSASYGQLALALISGAVLAVLVFTLVRTGHALPRELRAGAWGVLVGCAMGFLYSLTGHSVLLSSGIGLALGAATVLGTFYAFYTREP</sequence>
<evidence type="ECO:0008006" key="5">
    <source>
        <dbReference type="Google" id="ProtNLM"/>
    </source>
</evidence>
<organism evidence="3 4">
    <name type="scientific">Streptomyces hebeiensis</name>
    <dbReference type="NCBI Taxonomy" id="229486"/>
    <lineage>
        <taxon>Bacteria</taxon>
        <taxon>Bacillati</taxon>
        <taxon>Actinomycetota</taxon>
        <taxon>Actinomycetes</taxon>
        <taxon>Kitasatosporales</taxon>
        <taxon>Streptomycetaceae</taxon>
        <taxon>Streptomyces</taxon>
    </lineage>
</organism>
<accession>A0ABN1V6Q5</accession>
<keyword evidence="2" id="KW-0472">Membrane</keyword>
<keyword evidence="2" id="KW-1133">Transmembrane helix</keyword>
<keyword evidence="4" id="KW-1185">Reference proteome</keyword>